<feature type="transmembrane region" description="Helical" evidence="6">
    <location>
        <begin position="88"/>
        <end position="109"/>
    </location>
</feature>
<feature type="transmembrane region" description="Helical" evidence="6">
    <location>
        <begin position="49"/>
        <end position="67"/>
    </location>
</feature>
<feature type="transmembrane region" description="Helical" evidence="6">
    <location>
        <begin position="365"/>
        <end position="383"/>
    </location>
</feature>
<comment type="subcellular location">
    <subcellularLocation>
        <location evidence="1">Cell membrane</location>
        <topology evidence="1">Multi-pass membrane protein</topology>
    </subcellularLocation>
</comment>
<feature type="transmembrane region" description="Helical" evidence="6">
    <location>
        <begin position="395"/>
        <end position="413"/>
    </location>
</feature>
<evidence type="ECO:0000256" key="3">
    <source>
        <dbReference type="ARBA" id="ARBA00022692"/>
    </source>
</evidence>
<evidence type="ECO:0000313" key="7">
    <source>
        <dbReference type="EMBL" id="CAB4863715.1"/>
    </source>
</evidence>
<evidence type="ECO:0000256" key="4">
    <source>
        <dbReference type="ARBA" id="ARBA00022989"/>
    </source>
</evidence>
<dbReference type="AlphaFoldDB" id="A0A6J7D3P5"/>
<feature type="transmembrane region" description="Helical" evidence="6">
    <location>
        <begin position="124"/>
        <end position="141"/>
    </location>
</feature>
<feature type="transmembrane region" description="Helical" evidence="6">
    <location>
        <begin position="246"/>
        <end position="263"/>
    </location>
</feature>
<dbReference type="GO" id="GO:0005886">
    <property type="term" value="C:plasma membrane"/>
    <property type="evidence" value="ECO:0007669"/>
    <property type="project" value="UniProtKB-SubCell"/>
</dbReference>
<feature type="transmembrane region" description="Helical" evidence="6">
    <location>
        <begin position="182"/>
        <end position="203"/>
    </location>
</feature>
<proteinExistence type="predicted"/>
<feature type="transmembrane region" description="Helical" evidence="6">
    <location>
        <begin position="269"/>
        <end position="291"/>
    </location>
</feature>
<keyword evidence="3 6" id="KW-0812">Transmembrane</keyword>
<evidence type="ECO:0000256" key="2">
    <source>
        <dbReference type="ARBA" id="ARBA00022475"/>
    </source>
</evidence>
<evidence type="ECO:0000256" key="1">
    <source>
        <dbReference type="ARBA" id="ARBA00004651"/>
    </source>
</evidence>
<keyword evidence="2" id="KW-1003">Cell membrane</keyword>
<dbReference type="PANTHER" id="PTHR30250:SF11">
    <property type="entry name" value="O-ANTIGEN TRANSPORTER-RELATED"/>
    <property type="match status" value="1"/>
</dbReference>
<evidence type="ECO:0000256" key="5">
    <source>
        <dbReference type="ARBA" id="ARBA00023136"/>
    </source>
</evidence>
<protein>
    <submittedName>
        <fullName evidence="7">Unannotated protein</fullName>
    </submittedName>
</protein>
<feature type="transmembrane region" description="Helical" evidence="6">
    <location>
        <begin position="153"/>
        <end position="176"/>
    </location>
</feature>
<feature type="transmembrane region" description="Helical" evidence="6">
    <location>
        <begin position="425"/>
        <end position="442"/>
    </location>
</feature>
<gene>
    <name evidence="7" type="ORF">UFOPK3444_00327</name>
</gene>
<organism evidence="7">
    <name type="scientific">freshwater metagenome</name>
    <dbReference type="NCBI Taxonomy" id="449393"/>
    <lineage>
        <taxon>unclassified sequences</taxon>
        <taxon>metagenomes</taxon>
        <taxon>ecological metagenomes</taxon>
    </lineage>
</organism>
<sequence length="466" mass="47809">MADAKASERSYGASAKVLSIGIASTGIVTFGYFTVASHALDGGPGYDRVALLWSILFVIVSVIYRPIEQLLSRTIADRRARGLEGHPLRVPMLIQAGFAATFLAVALPLKDSIINGVFSGSETTYWILVGSTLAYAASYFARGWLAGHDRFGLYGLLVFVESVARFLFALAVVVGIADGENVVALGIFAAPCVSLLVVPAAFARKNADTPHDPAASIVPAVDAAIEGGPGAEAAEEAAGDLSLRRGAGFAAAVFGVMLAEQALLNGAVIAVAATAAGTVAAGLVFNALLIARAPLQLFQAIQTSLLPHLAGLEATGGHEAFKRAIAKTIGAIAIFTAAVAVMFLAAGPWIMSVLFAGGHGAYDRIGLAVVAIGMGFHLAAGTLNQAALARGHAKLAAFAWLLAAALFIAWCAASVMPDPVHRAEAGYAGGTLILVVLLTAVYRRPREESAPLSTDQLAPAAAAIAE</sequence>
<name>A0A6J7D3P5_9ZZZZ</name>
<feature type="transmembrane region" description="Helical" evidence="6">
    <location>
        <begin position="329"/>
        <end position="350"/>
    </location>
</feature>
<dbReference type="PANTHER" id="PTHR30250">
    <property type="entry name" value="PST FAMILY PREDICTED COLANIC ACID TRANSPORTER"/>
    <property type="match status" value="1"/>
</dbReference>
<feature type="transmembrane region" description="Helical" evidence="6">
    <location>
        <begin position="17"/>
        <end position="37"/>
    </location>
</feature>
<dbReference type="InterPro" id="IPR050833">
    <property type="entry name" value="Poly_Biosynth_Transport"/>
</dbReference>
<dbReference type="EMBL" id="CAFBLU010000003">
    <property type="protein sequence ID" value="CAB4863715.1"/>
    <property type="molecule type" value="Genomic_DNA"/>
</dbReference>
<reference evidence="7" key="1">
    <citation type="submission" date="2020-05" db="EMBL/GenBank/DDBJ databases">
        <authorList>
            <person name="Chiriac C."/>
            <person name="Salcher M."/>
            <person name="Ghai R."/>
            <person name="Kavagutti S V."/>
        </authorList>
    </citation>
    <scope>NUCLEOTIDE SEQUENCE</scope>
</reference>
<evidence type="ECO:0000256" key="6">
    <source>
        <dbReference type="SAM" id="Phobius"/>
    </source>
</evidence>
<keyword evidence="5 6" id="KW-0472">Membrane</keyword>
<accession>A0A6J7D3P5</accession>
<keyword evidence="4 6" id="KW-1133">Transmembrane helix</keyword>